<gene>
    <name evidence="1" type="ORF">DNHGIG_20210</name>
</gene>
<sequence length="178" mass="21395">MDQPLLLKNRSELNSSLRHLVEQWYVWLCSKPNFLFQHENETRMHHSVSNYHHKLYELQQSAIAQSDWFIHEGSQVLIQAMTIEKTKGETDLGEFEDTEEKIQKLSQLLERWYSWLGSTPEPLFRRADYDQMKNPVIYFHEAIDWLSRTTIVNTEWFFSDGSQIVMNRWLKGDYDSYE</sequence>
<organism evidence="1 2">
    <name type="scientific">Collibacillus ludicampi</name>
    <dbReference type="NCBI Taxonomy" id="2771369"/>
    <lineage>
        <taxon>Bacteria</taxon>
        <taxon>Bacillati</taxon>
        <taxon>Bacillota</taxon>
        <taxon>Bacilli</taxon>
        <taxon>Bacillales</taxon>
        <taxon>Alicyclobacillaceae</taxon>
        <taxon>Collibacillus</taxon>
    </lineage>
</organism>
<dbReference type="Proteomes" id="UP001057291">
    <property type="component" value="Unassembled WGS sequence"/>
</dbReference>
<dbReference type="AlphaFoldDB" id="A0AAV4LF68"/>
<name>A0AAV4LF68_9BACL</name>
<comment type="caution">
    <text evidence="1">The sequence shown here is derived from an EMBL/GenBank/DDBJ whole genome shotgun (WGS) entry which is preliminary data.</text>
</comment>
<dbReference type="EMBL" id="BOQE01000001">
    <property type="protein sequence ID" value="GIM46472.1"/>
    <property type="molecule type" value="Genomic_DNA"/>
</dbReference>
<protein>
    <submittedName>
        <fullName evidence="1">Uncharacterized protein</fullName>
    </submittedName>
</protein>
<reference evidence="1" key="1">
    <citation type="journal article" date="2023" name="Int. J. Syst. Evol. Microbiol.">
        <title>Collibacillus ludicampi gen. nov., sp. nov., a new soil bacterium of the family Alicyclobacillaceae.</title>
        <authorList>
            <person name="Jojima T."/>
            <person name="Ioku Y."/>
            <person name="Fukuta Y."/>
            <person name="Shirasaka N."/>
            <person name="Matsumura Y."/>
            <person name="Mori M."/>
        </authorList>
    </citation>
    <scope>NUCLEOTIDE SEQUENCE</scope>
    <source>
        <strain evidence="1">TP075</strain>
    </source>
</reference>
<proteinExistence type="predicted"/>
<accession>A0AAV4LF68</accession>
<keyword evidence="2" id="KW-1185">Reference proteome</keyword>
<evidence type="ECO:0000313" key="1">
    <source>
        <dbReference type="EMBL" id="GIM46472.1"/>
    </source>
</evidence>
<evidence type="ECO:0000313" key="2">
    <source>
        <dbReference type="Proteomes" id="UP001057291"/>
    </source>
</evidence>